<dbReference type="Proteomes" id="UP001152320">
    <property type="component" value="Chromosome 6"/>
</dbReference>
<proteinExistence type="predicted"/>
<gene>
    <name evidence="2" type="ORF">HOLleu_14353</name>
</gene>
<evidence type="ECO:0000313" key="2">
    <source>
        <dbReference type="EMBL" id="KAJ8040138.1"/>
    </source>
</evidence>
<sequence length="75" mass="8680">MTVPAKKQDLSDPKDKNRRIRVSGKIRAYPETKGGVVTEQTLPVTRPQLRKRLRVLQTTKYLNQGYKLSLEKMPE</sequence>
<evidence type="ECO:0000256" key="1">
    <source>
        <dbReference type="SAM" id="MobiDB-lite"/>
    </source>
</evidence>
<protein>
    <submittedName>
        <fullName evidence="2">Uncharacterized protein</fullName>
    </submittedName>
</protein>
<organism evidence="2 3">
    <name type="scientific">Holothuria leucospilota</name>
    <name type="common">Black long sea cucumber</name>
    <name type="synonym">Mertensiothuria leucospilota</name>
    <dbReference type="NCBI Taxonomy" id="206669"/>
    <lineage>
        <taxon>Eukaryota</taxon>
        <taxon>Metazoa</taxon>
        <taxon>Echinodermata</taxon>
        <taxon>Eleutherozoa</taxon>
        <taxon>Echinozoa</taxon>
        <taxon>Holothuroidea</taxon>
        <taxon>Aspidochirotacea</taxon>
        <taxon>Aspidochirotida</taxon>
        <taxon>Holothuriidae</taxon>
        <taxon>Holothuria</taxon>
    </lineage>
</organism>
<name>A0A9Q1HC96_HOLLE</name>
<feature type="region of interest" description="Disordered" evidence="1">
    <location>
        <begin position="1"/>
        <end position="20"/>
    </location>
</feature>
<accession>A0A9Q1HC96</accession>
<dbReference type="EMBL" id="JAIZAY010000006">
    <property type="protein sequence ID" value="KAJ8040138.1"/>
    <property type="molecule type" value="Genomic_DNA"/>
</dbReference>
<reference evidence="2" key="1">
    <citation type="submission" date="2021-10" db="EMBL/GenBank/DDBJ databases">
        <title>Tropical sea cucumber genome reveals ecological adaptation and Cuvierian tubules defense mechanism.</title>
        <authorList>
            <person name="Chen T."/>
        </authorList>
    </citation>
    <scope>NUCLEOTIDE SEQUENCE</scope>
    <source>
        <strain evidence="2">Nanhai2018</strain>
        <tissue evidence="2">Muscle</tissue>
    </source>
</reference>
<evidence type="ECO:0000313" key="3">
    <source>
        <dbReference type="Proteomes" id="UP001152320"/>
    </source>
</evidence>
<comment type="caution">
    <text evidence="2">The sequence shown here is derived from an EMBL/GenBank/DDBJ whole genome shotgun (WGS) entry which is preliminary data.</text>
</comment>
<keyword evidence="3" id="KW-1185">Reference proteome</keyword>
<feature type="compositionally biased region" description="Basic and acidic residues" evidence="1">
    <location>
        <begin position="1"/>
        <end position="15"/>
    </location>
</feature>
<dbReference type="AlphaFoldDB" id="A0A9Q1HC96"/>